<comment type="caution">
    <text evidence="1">The sequence shown here is derived from an EMBL/GenBank/DDBJ whole genome shotgun (WGS) entry which is preliminary data.</text>
</comment>
<dbReference type="AlphaFoldDB" id="A0A6A3UHH2"/>
<reference evidence="1 2" key="1">
    <citation type="submission" date="2018-08" db="EMBL/GenBank/DDBJ databases">
        <title>Genomic investigation of the strawberry pathogen Phytophthora fragariae indicates pathogenicity is determined by transcriptional variation in three key races.</title>
        <authorList>
            <person name="Adams T.M."/>
            <person name="Armitage A.D."/>
            <person name="Sobczyk M.K."/>
            <person name="Bates H.J."/>
            <person name="Dunwell J.M."/>
            <person name="Nellist C.F."/>
            <person name="Harrison R.J."/>
        </authorList>
    </citation>
    <scope>NUCLEOTIDE SEQUENCE [LARGE SCALE GENOMIC DNA]</scope>
    <source>
        <strain evidence="1 2">NOV-5</strain>
    </source>
</reference>
<dbReference type="EMBL" id="QXGA01000205">
    <property type="protein sequence ID" value="KAE9150114.1"/>
    <property type="molecule type" value="Genomic_DNA"/>
</dbReference>
<evidence type="ECO:0000313" key="1">
    <source>
        <dbReference type="EMBL" id="KAE9150114.1"/>
    </source>
</evidence>
<sequence>MMFVPPGSLAKKKPSYPWISYWMSWLFGSDLTSAKRLVSLPITLDLIQRFAARISSRLPLSYTTTSWVDKREAWSALLAPTRTPENQLYQPLRRRFG</sequence>
<evidence type="ECO:0000313" key="2">
    <source>
        <dbReference type="Proteomes" id="UP000440732"/>
    </source>
</evidence>
<accession>A0A6A3UHH2</accession>
<proteinExistence type="predicted"/>
<organism evidence="1 2">
    <name type="scientific">Phytophthora fragariae</name>
    <dbReference type="NCBI Taxonomy" id="53985"/>
    <lineage>
        <taxon>Eukaryota</taxon>
        <taxon>Sar</taxon>
        <taxon>Stramenopiles</taxon>
        <taxon>Oomycota</taxon>
        <taxon>Peronosporomycetes</taxon>
        <taxon>Peronosporales</taxon>
        <taxon>Peronosporaceae</taxon>
        <taxon>Phytophthora</taxon>
    </lineage>
</organism>
<dbReference type="Proteomes" id="UP000440732">
    <property type="component" value="Unassembled WGS sequence"/>
</dbReference>
<protein>
    <submittedName>
        <fullName evidence="1">Uncharacterized protein</fullName>
    </submittedName>
</protein>
<gene>
    <name evidence="1" type="ORF">PF006_g5473</name>
</gene>
<name>A0A6A3UHH2_9STRA</name>